<evidence type="ECO:0000313" key="2">
    <source>
        <dbReference type="Proteomes" id="UP000013063"/>
    </source>
</evidence>
<dbReference type="Gene3D" id="3.90.190.10">
    <property type="entry name" value="Protein tyrosine phosphatase superfamily"/>
    <property type="match status" value="1"/>
</dbReference>
<organism evidence="1 2">
    <name type="scientific">Caulobacter vibrioides OR37</name>
    <dbReference type="NCBI Taxonomy" id="1292034"/>
    <lineage>
        <taxon>Bacteria</taxon>
        <taxon>Pseudomonadati</taxon>
        <taxon>Pseudomonadota</taxon>
        <taxon>Alphaproteobacteria</taxon>
        <taxon>Caulobacterales</taxon>
        <taxon>Caulobacteraceae</taxon>
        <taxon>Caulobacter</taxon>
    </lineage>
</organism>
<name>R0EEG9_CAUVI</name>
<comment type="caution">
    <text evidence="1">The sequence shown here is derived from an EMBL/GenBank/DDBJ whole genome shotgun (WGS) entry which is preliminary data.</text>
</comment>
<accession>R0EEG9</accession>
<keyword evidence="2" id="KW-1185">Reference proteome</keyword>
<reference evidence="1 2" key="1">
    <citation type="journal article" date="2013" name="Genome Announc.">
        <title>Draft Genome Sequence for Caulobacter sp. Strain OR37, a Bacterium Tolerant to Heavy Metals.</title>
        <authorList>
            <person name="Utturkar S.M."/>
            <person name="Bollmann A."/>
            <person name="Brzoska R.M."/>
            <person name="Klingeman D.M."/>
            <person name="Epstein S.E."/>
            <person name="Palumbo A.V."/>
            <person name="Brown S.D."/>
        </authorList>
    </citation>
    <scope>NUCLEOTIDE SEQUENCE [LARGE SCALE GENOMIC DNA]</scope>
    <source>
        <strain evidence="1 2">OR37</strain>
    </source>
</reference>
<dbReference type="PATRIC" id="fig|1292034.3.peg.322"/>
<evidence type="ECO:0008006" key="3">
    <source>
        <dbReference type="Google" id="ProtNLM"/>
    </source>
</evidence>
<dbReference type="AlphaFoldDB" id="R0EEG9"/>
<dbReference type="eggNOG" id="COG5350">
    <property type="taxonomic scope" value="Bacteria"/>
</dbReference>
<evidence type="ECO:0000313" key="1">
    <source>
        <dbReference type="EMBL" id="ENZ83818.1"/>
    </source>
</evidence>
<dbReference type="Proteomes" id="UP000013063">
    <property type="component" value="Unassembled WGS sequence"/>
</dbReference>
<proteinExistence type="predicted"/>
<dbReference type="RefSeq" id="WP_004615388.1">
    <property type="nucleotide sequence ID" value="NZ_APMP01000001.1"/>
</dbReference>
<dbReference type="EMBL" id="APMP01000001">
    <property type="protein sequence ID" value="ENZ83818.1"/>
    <property type="molecule type" value="Genomic_DNA"/>
</dbReference>
<dbReference type="InterPro" id="IPR029021">
    <property type="entry name" value="Prot-tyrosine_phosphatase-like"/>
</dbReference>
<sequence precursor="true">MRLVVGPVTAVERLLAAAPIDHVLTLVSPDAEISSIAVPHTVLRFNDISKPRPGLVAPDAAILATLFDLPHELAADATLLIHCHAGVSRSTAAAYVLACAHGSPGEEGAWAARLRQASPEATPNALMIALADQALARGGAMVRAIAGIGRGVDCHEGSVFEWTLD</sequence>
<dbReference type="SUPFAM" id="SSF52799">
    <property type="entry name" value="(Phosphotyrosine protein) phosphatases II"/>
    <property type="match status" value="1"/>
</dbReference>
<gene>
    <name evidence="1" type="ORF">OR37_00325</name>
</gene>
<protein>
    <recommendedName>
        <fullName evidence="3">Tyrosine specific protein phosphatases domain-containing protein</fullName>
    </recommendedName>
</protein>
<dbReference type="STRING" id="1292034.OR37_00325"/>